<dbReference type="RefSeq" id="WP_091677907.1">
    <property type="nucleotide sequence ID" value="NZ_FOSN01000002.1"/>
</dbReference>
<dbReference type="PANTHER" id="PTHR37828">
    <property type="entry name" value="GSR2449 PROTEIN"/>
    <property type="match status" value="1"/>
</dbReference>
<name>A0A1I3WRP3_9HYPH</name>
<dbReference type="SUPFAM" id="SSF54909">
    <property type="entry name" value="Dimeric alpha+beta barrel"/>
    <property type="match status" value="1"/>
</dbReference>
<protein>
    <recommendedName>
        <fullName evidence="3">YCII-related domain-containing protein</fullName>
    </recommendedName>
</protein>
<accession>A0A1I3WRP3</accession>
<dbReference type="OrthoDB" id="9814407at2"/>
<sequence length="98" mass="10551">MFVVTLRFADKTKAPQFIDGHNAWIKRGFDDGVFLLVGSLQPNAGGAILAHNASPEEMEARVQDDPFVVEGVVSAEILAIAPGRADERLAFLKACLKA</sequence>
<dbReference type="InterPro" id="IPR011008">
    <property type="entry name" value="Dimeric_a/b-barrel"/>
</dbReference>
<reference evidence="1 2" key="1">
    <citation type="submission" date="2016-10" db="EMBL/GenBank/DDBJ databases">
        <authorList>
            <person name="de Groot N.N."/>
        </authorList>
    </citation>
    <scope>NUCLEOTIDE SEQUENCE [LARGE SCALE GENOMIC DNA]</scope>
    <source>
        <strain evidence="1 2">NE2</strain>
    </source>
</reference>
<evidence type="ECO:0000313" key="1">
    <source>
        <dbReference type="EMBL" id="SFK10198.1"/>
    </source>
</evidence>
<dbReference type="AlphaFoldDB" id="A0A1I3WRP3"/>
<proteinExistence type="predicted"/>
<organism evidence="1 2">
    <name type="scientific">Methylocapsa palsarum</name>
    <dbReference type="NCBI Taxonomy" id="1612308"/>
    <lineage>
        <taxon>Bacteria</taxon>
        <taxon>Pseudomonadati</taxon>
        <taxon>Pseudomonadota</taxon>
        <taxon>Alphaproteobacteria</taxon>
        <taxon>Hyphomicrobiales</taxon>
        <taxon>Beijerinckiaceae</taxon>
        <taxon>Methylocapsa</taxon>
    </lineage>
</organism>
<evidence type="ECO:0000313" key="2">
    <source>
        <dbReference type="Proteomes" id="UP000198755"/>
    </source>
</evidence>
<dbReference type="PANTHER" id="PTHR37828:SF1">
    <property type="entry name" value="YCII-RELATED DOMAIN-CONTAINING PROTEIN"/>
    <property type="match status" value="1"/>
</dbReference>
<dbReference type="Gene3D" id="3.30.70.1060">
    <property type="entry name" value="Dimeric alpha+beta barrel"/>
    <property type="match status" value="1"/>
</dbReference>
<dbReference type="Proteomes" id="UP000198755">
    <property type="component" value="Unassembled WGS sequence"/>
</dbReference>
<dbReference type="EMBL" id="FOSN01000002">
    <property type="protein sequence ID" value="SFK10198.1"/>
    <property type="molecule type" value="Genomic_DNA"/>
</dbReference>
<evidence type="ECO:0008006" key="3">
    <source>
        <dbReference type="Google" id="ProtNLM"/>
    </source>
</evidence>
<gene>
    <name evidence="1" type="ORF">SAMN05444581_10296</name>
</gene>
<dbReference type="STRING" id="1612308.SAMN05444581_10296"/>
<keyword evidence="2" id="KW-1185">Reference proteome</keyword>